<keyword evidence="3" id="KW-1185">Reference proteome</keyword>
<dbReference type="EMBL" id="BMMM01000010">
    <property type="protein sequence ID" value="GGN74714.1"/>
    <property type="molecule type" value="Genomic_DNA"/>
</dbReference>
<protein>
    <submittedName>
        <fullName evidence="2">Uncharacterized protein</fullName>
    </submittedName>
</protein>
<feature type="compositionally biased region" description="Polar residues" evidence="1">
    <location>
        <begin position="63"/>
        <end position="79"/>
    </location>
</feature>
<accession>A0A917Y7X0</accession>
<feature type="region of interest" description="Disordered" evidence="1">
    <location>
        <begin position="51"/>
        <end position="79"/>
    </location>
</feature>
<dbReference type="AlphaFoldDB" id="A0A917Y7X0"/>
<organism evidence="2 3">
    <name type="scientific">Streptomyces albiflavescens</name>
    <dbReference type="NCBI Taxonomy" id="1623582"/>
    <lineage>
        <taxon>Bacteria</taxon>
        <taxon>Bacillati</taxon>
        <taxon>Actinomycetota</taxon>
        <taxon>Actinomycetes</taxon>
        <taxon>Kitasatosporales</taxon>
        <taxon>Streptomycetaceae</taxon>
        <taxon>Streptomyces</taxon>
    </lineage>
</organism>
<name>A0A917Y7X0_9ACTN</name>
<evidence type="ECO:0000313" key="2">
    <source>
        <dbReference type="EMBL" id="GGN74714.1"/>
    </source>
</evidence>
<evidence type="ECO:0000256" key="1">
    <source>
        <dbReference type="SAM" id="MobiDB-lite"/>
    </source>
</evidence>
<sequence length="79" mass="8176">MRLPTGGPTGAPAFARTIVPAFARTIVPAFARTIARAFAVKARSSAVVQPVGPLPRRPYLRSTKVSSDASGGQANRTGV</sequence>
<comment type="caution">
    <text evidence="2">The sequence shown here is derived from an EMBL/GenBank/DDBJ whole genome shotgun (WGS) entry which is preliminary data.</text>
</comment>
<reference evidence="2 3" key="1">
    <citation type="journal article" date="2014" name="Int. J. Syst. Evol. Microbiol.">
        <title>Complete genome sequence of Corynebacterium casei LMG S-19264T (=DSM 44701T), isolated from a smear-ripened cheese.</title>
        <authorList>
            <consortium name="US DOE Joint Genome Institute (JGI-PGF)"/>
            <person name="Walter F."/>
            <person name="Albersmeier A."/>
            <person name="Kalinowski J."/>
            <person name="Ruckert C."/>
        </authorList>
    </citation>
    <scope>NUCLEOTIDE SEQUENCE [LARGE SCALE GENOMIC DNA]</scope>
    <source>
        <strain evidence="2 3">CGMCC 4.7111</strain>
    </source>
</reference>
<evidence type="ECO:0000313" key="3">
    <source>
        <dbReference type="Proteomes" id="UP000600365"/>
    </source>
</evidence>
<dbReference type="Proteomes" id="UP000600365">
    <property type="component" value="Unassembled WGS sequence"/>
</dbReference>
<gene>
    <name evidence="2" type="ORF">GCM10011579_054070</name>
</gene>
<proteinExistence type="predicted"/>